<evidence type="ECO:0000256" key="2">
    <source>
        <dbReference type="ARBA" id="ARBA00022679"/>
    </source>
</evidence>
<dbReference type="Pfam" id="PF13641">
    <property type="entry name" value="Glyco_tranf_2_3"/>
    <property type="match status" value="1"/>
</dbReference>
<dbReference type="Gene3D" id="3.90.550.10">
    <property type="entry name" value="Spore Coat Polysaccharide Biosynthesis Protein SpsA, Chain A"/>
    <property type="match status" value="1"/>
</dbReference>
<dbReference type="GO" id="GO:0016757">
    <property type="term" value="F:glycosyltransferase activity"/>
    <property type="evidence" value="ECO:0007669"/>
    <property type="project" value="UniProtKB-KW"/>
</dbReference>
<comment type="subcellular location">
    <subcellularLocation>
        <location evidence="1">Endomembrane system</location>
    </subcellularLocation>
</comment>
<evidence type="ECO:0000256" key="6">
    <source>
        <dbReference type="SAM" id="Phobius"/>
    </source>
</evidence>
<evidence type="ECO:0000256" key="3">
    <source>
        <dbReference type="ARBA" id="ARBA00022692"/>
    </source>
</evidence>
<evidence type="ECO:0000313" key="8">
    <source>
        <dbReference type="Proteomes" id="UP001594351"/>
    </source>
</evidence>
<evidence type="ECO:0000256" key="1">
    <source>
        <dbReference type="ARBA" id="ARBA00004308"/>
    </source>
</evidence>
<reference evidence="7 8" key="1">
    <citation type="submission" date="2024-09" db="EMBL/GenBank/DDBJ databases">
        <title>Laminarin stimulates single cell rates of sulfate reduction while oxygen inhibits transcriptomic activity in coastal marine sediment.</title>
        <authorList>
            <person name="Lindsay M."/>
            <person name="Orcutt B."/>
            <person name="Emerson D."/>
            <person name="Stepanauskas R."/>
            <person name="D'Angelo T."/>
        </authorList>
    </citation>
    <scope>NUCLEOTIDE SEQUENCE [LARGE SCALE GENOMIC DNA]</scope>
    <source>
        <strain evidence="7">SAG AM-311-K15</strain>
    </source>
</reference>
<dbReference type="CDD" id="cd06437">
    <property type="entry name" value="CESA_CaSu_A2"/>
    <property type="match status" value="1"/>
</dbReference>
<proteinExistence type="predicted"/>
<dbReference type="EMBL" id="JBHPBY010000255">
    <property type="protein sequence ID" value="MFC1852023.1"/>
    <property type="molecule type" value="Genomic_DNA"/>
</dbReference>
<keyword evidence="4 6" id="KW-1133">Transmembrane helix</keyword>
<keyword evidence="2 7" id="KW-0808">Transferase</keyword>
<keyword evidence="8" id="KW-1185">Reference proteome</keyword>
<keyword evidence="7" id="KW-0328">Glycosyltransferase</keyword>
<comment type="caution">
    <text evidence="7">The sequence shown here is derived from an EMBL/GenBank/DDBJ whole genome shotgun (WGS) entry which is preliminary data.</text>
</comment>
<keyword evidence="3 6" id="KW-0812">Transmembrane</keyword>
<dbReference type="EC" id="2.4.1.-" evidence="7"/>
<dbReference type="SUPFAM" id="SSF53448">
    <property type="entry name" value="Nucleotide-diphospho-sugar transferases"/>
    <property type="match status" value="1"/>
</dbReference>
<organism evidence="7 8">
    <name type="scientific">candidate division CSSED10-310 bacterium</name>
    <dbReference type="NCBI Taxonomy" id="2855610"/>
    <lineage>
        <taxon>Bacteria</taxon>
        <taxon>Bacteria division CSSED10-310</taxon>
    </lineage>
</organism>
<feature type="transmembrane region" description="Helical" evidence="6">
    <location>
        <begin position="6"/>
        <end position="34"/>
    </location>
</feature>
<feature type="transmembrane region" description="Helical" evidence="6">
    <location>
        <begin position="437"/>
        <end position="457"/>
    </location>
</feature>
<feature type="transmembrane region" description="Helical" evidence="6">
    <location>
        <begin position="347"/>
        <end position="365"/>
    </location>
</feature>
<evidence type="ECO:0000256" key="4">
    <source>
        <dbReference type="ARBA" id="ARBA00022989"/>
    </source>
</evidence>
<keyword evidence="5 6" id="KW-0472">Membrane</keyword>
<evidence type="ECO:0000256" key="5">
    <source>
        <dbReference type="ARBA" id="ARBA00023136"/>
    </source>
</evidence>
<dbReference type="Proteomes" id="UP001594351">
    <property type="component" value="Unassembled WGS sequence"/>
</dbReference>
<dbReference type="PANTHER" id="PTHR32044">
    <property type="entry name" value="GLUCOMANNAN 4-BETA-MANNOSYLTRANSFERASE 9"/>
    <property type="match status" value="1"/>
</dbReference>
<gene>
    <name evidence="7" type="ORF">ACFL27_17660</name>
</gene>
<protein>
    <submittedName>
        <fullName evidence="7">Cellulose synthase family protein</fullName>
        <ecNumber evidence="7">2.4.1.-</ecNumber>
    </submittedName>
</protein>
<accession>A0ABV6Z0P0</accession>
<evidence type="ECO:0000313" key="7">
    <source>
        <dbReference type="EMBL" id="MFC1852023.1"/>
    </source>
</evidence>
<name>A0ABV6Z0P0_UNCC1</name>
<dbReference type="PANTHER" id="PTHR32044:SF80">
    <property type="entry name" value="XYLOGLUCAN GLYCOSYLTRANSFERASE 2-RELATED"/>
    <property type="match status" value="1"/>
</dbReference>
<sequence length="487" mass="56517">MDIISIALLVFYFSILVLLSLYGIHRYFIVYLFYKYYKNKRRIKAEAVEIEHFPTVTVQLPIYNEKYVVTRLIEAVGQLEYPRDRLNIQVLDDSTDQTQEISLAAVHRLKEEGFSIQFMHRAIRKGYKAGALQEGLSVSSADLIAIFDADFLPDPDFLLKVVPYFTDPQISMVQTRWGYLNREYSLLTRIQALLLDGHFVLEHTARYFSGRFFNFNGTAGVWRRQAILDAGGWQGDTLTEDLDLSYRAQLAGAQFVFLPHVVCLSELPVTITGFKQQQFRWAKGAIQVARKLLPTLWKSSLPLSVKLEATVHLTSNVCYVLLAVLSLLLPLSVFIRHSLTDWNMKWLELLVFIFTVLSISIFYLVSQRELYPDWRWKLRDLPILFGLGIGICLNNSRAVLDVIFARETPFERTPKYGIKQINDKWRNKLYGSNDGKYAIGEFFLLFYLLFFLILFVLNEFWLSLPFFLLFLIGYAFVCTLTLKQTVR</sequence>
<dbReference type="InterPro" id="IPR029044">
    <property type="entry name" value="Nucleotide-diphossugar_trans"/>
</dbReference>
<feature type="transmembrane region" description="Helical" evidence="6">
    <location>
        <begin position="316"/>
        <end position="335"/>
    </location>
</feature>
<feature type="transmembrane region" description="Helical" evidence="6">
    <location>
        <begin position="463"/>
        <end position="482"/>
    </location>
</feature>